<keyword evidence="3" id="KW-1185">Reference proteome</keyword>
<dbReference type="Proteomes" id="UP000245657">
    <property type="component" value="Unassembled WGS sequence"/>
</dbReference>
<dbReference type="EMBL" id="QGMY01000008">
    <property type="protein sequence ID" value="PWR71466.1"/>
    <property type="molecule type" value="Genomic_DNA"/>
</dbReference>
<dbReference type="RefSeq" id="WP_109969084.1">
    <property type="nucleotide sequence ID" value="NZ_CP176093.1"/>
</dbReference>
<dbReference type="InterPro" id="IPR036866">
    <property type="entry name" value="RibonucZ/Hydroxyglut_hydro"/>
</dbReference>
<evidence type="ECO:0000313" key="3">
    <source>
        <dbReference type="Proteomes" id="UP000245657"/>
    </source>
</evidence>
<dbReference type="Pfam" id="PF12706">
    <property type="entry name" value="Lactamase_B_2"/>
    <property type="match status" value="1"/>
</dbReference>
<reference evidence="2 3" key="1">
    <citation type="submission" date="2018-05" db="EMBL/GenBank/DDBJ databases">
        <title>Draft genome of Methanospirillum lacunae Ki8-1.</title>
        <authorList>
            <person name="Dueholm M.S."/>
            <person name="Nielsen P.H."/>
            <person name="Bakmann L.F."/>
            <person name="Otzen D.E."/>
        </authorList>
    </citation>
    <scope>NUCLEOTIDE SEQUENCE [LARGE SCALE GENOMIC DNA]</scope>
    <source>
        <strain evidence="2 3">Ki8-1</strain>
    </source>
</reference>
<dbReference type="GeneID" id="97550391"/>
<dbReference type="CDD" id="cd16272">
    <property type="entry name" value="RNaseZ_MBL-fold"/>
    <property type="match status" value="1"/>
</dbReference>
<dbReference type="PANTHER" id="PTHR46018:SF2">
    <property type="entry name" value="ZINC PHOSPHODIESTERASE ELAC PROTEIN 1"/>
    <property type="match status" value="1"/>
</dbReference>
<comment type="caution">
    <text evidence="2">The sequence shown here is derived from an EMBL/GenBank/DDBJ whole genome shotgun (WGS) entry which is preliminary data.</text>
</comment>
<evidence type="ECO:0000313" key="2">
    <source>
        <dbReference type="EMBL" id="PWR71466.1"/>
    </source>
</evidence>
<sequence length="249" mass="27429">MTSITITLLGTNGWYPTKTGNTLSIFIQTPEVAIILDAGDGIHKVADICPEVQTPACLFLSHFHVDHISGLHTLARFRFAKGLSIYGPPGTRDLLTSFIGYPFTVPVAELPYHVTITDLPEGRTVCEVPVTVAPLVHTQMVYGYRFELGKIIAFCTDTGPCENYIKLAQNTDLLISECSYLPGQETPAWPHMNPEMAIDAARKAGAKRLALVHFAADLYTSITQRRDIRNVVIMGDDLIIGEDDMVIRL</sequence>
<dbReference type="InterPro" id="IPR001279">
    <property type="entry name" value="Metallo-B-lactamas"/>
</dbReference>
<organism evidence="2 3">
    <name type="scientific">Methanospirillum lacunae</name>
    <dbReference type="NCBI Taxonomy" id="668570"/>
    <lineage>
        <taxon>Archaea</taxon>
        <taxon>Methanobacteriati</taxon>
        <taxon>Methanobacteriota</taxon>
        <taxon>Stenosarchaea group</taxon>
        <taxon>Methanomicrobia</taxon>
        <taxon>Methanomicrobiales</taxon>
        <taxon>Methanospirillaceae</taxon>
        <taxon>Methanospirillum</taxon>
    </lineage>
</organism>
<dbReference type="Gene3D" id="3.60.15.10">
    <property type="entry name" value="Ribonuclease Z/Hydroxyacylglutathione hydrolase-like"/>
    <property type="match status" value="1"/>
</dbReference>
<dbReference type="PANTHER" id="PTHR46018">
    <property type="entry name" value="ZINC PHOSPHODIESTERASE ELAC PROTEIN 1"/>
    <property type="match status" value="1"/>
</dbReference>
<dbReference type="OrthoDB" id="73420at2157"/>
<proteinExistence type="predicted"/>
<feature type="domain" description="Metallo-beta-lactamase" evidence="1">
    <location>
        <begin position="21"/>
        <end position="213"/>
    </location>
</feature>
<keyword evidence="2" id="KW-0378">Hydrolase</keyword>
<name>A0A2V2N1C4_9EURY</name>
<dbReference type="SUPFAM" id="SSF56281">
    <property type="entry name" value="Metallo-hydrolase/oxidoreductase"/>
    <property type="match status" value="1"/>
</dbReference>
<dbReference type="GO" id="GO:0042781">
    <property type="term" value="F:3'-tRNA processing endoribonuclease activity"/>
    <property type="evidence" value="ECO:0007669"/>
    <property type="project" value="TreeGrafter"/>
</dbReference>
<dbReference type="AlphaFoldDB" id="A0A2V2N1C4"/>
<evidence type="ECO:0000259" key="1">
    <source>
        <dbReference type="SMART" id="SM00849"/>
    </source>
</evidence>
<dbReference type="SMART" id="SM00849">
    <property type="entry name" value="Lactamase_B"/>
    <property type="match status" value="1"/>
</dbReference>
<protein>
    <submittedName>
        <fullName evidence="2">MBL fold metallo-hydrolase</fullName>
    </submittedName>
</protein>
<accession>A0A2V2N1C4</accession>
<gene>
    <name evidence="2" type="ORF">DK846_11425</name>
</gene>